<evidence type="ECO:0000256" key="1">
    <source>
        <dbReference type="RuleBase" id="RU410713"/>
    </source>
</evidence>
<sequence length="255" mass="29928">MSNRQQQLETVRQLMDFAHLSRFVVSEKDSIRILKSCNWDLHVALNNVYEQQQQQQASFKPSKCNTQHIDAMFDKYKDAQKKDLIMVDGTMQLCEDLNIEPTQLEFLMISHQLGSDRMGEFSRDGFKKGCIELQADTVEKLKFALETTLKEQYQTDAGFRKIYSYAFLLGRQTGQKSLSLEAATELWRLLLTDRFSLLDQWIKFLEEKHGKAISRDTWNLFLDFVSQKDLDMKTYDSEGAWPILIDEFVDYMKEQ</sequence>
<evidence type="ECO:0000259" key="2">
    <source>
        <dbReference type="PROSITE" id="PS51229"/>
    </source>
</evidence>
<dbReference type="GO" id="GO:0045116">
    <property type="term" value="P:protein neddylation"/>
    <property type="evidence" value="ECO:0007669"/>
    <property type="project" value="TreeGrafter"/>
</dbReference>
<dbReference type="PANTHER" id="PTHR12281">
    <property type="entry name" value="RP42 RELATED"/>
    <property type="match status" value="1"/>
</dbReference>
<dbReference type="Gene3D" id="1.10.238.200">
    <property type="entry name" value="Cullin, PONY binding domain"/>
    <property type="match status" value="1"/>
</dbReference>
<dbReference type="FunFam" id="1.10.238.200:FF:000003">
    <property type="entry name" value="DCN1-like protein 3"/>
    <property type="match status" value="1"/>
</dbReference>
<evidence type="ECO:0000313" key="3">
    <source>
        <dbReference type="EMBL" id="KAG2208547.1"/>
    </source>
</evidence>
<feature type="domain" description="DCUN1" evidence="2">
    <location>
        <begin position="64"/>
        <end position="253"/>
    </location>
</feature>
<dbReference type="GO" id="GO:0097602">
    <property type="term" value="F:cullin family protein binding"/>
    <property type="evidence" value="ECO:0007669"/>
    <property type="project" value="TreeGrafter"/>
</dbReference>
<dbReference type="Pfam" id="PF14555">
    <property type="entry name" value="UBA_4"/>
    <property type="match status" value="1"/>
</dbReference>
<dbReference type="GO" id="GO:0032182">
    <property type="term" value="F:ubiquitin-like protein binding"/>
    <property type="evidence" value="ECO:0007669"/>
    <property type="project" value="TreeGrafter"/>
</dbReference>
<dbReference type="EMBL" id="JAEPRD010000019">
    <property type="protein sequence ID" value="KAG2208547.1"/>
    <property type="molecule type" value="Genomic_DNA"/>
</dbReference>
<accession>A0A8H7RCP5</accession>
<reference evidence="3" key="1">
    <citation type="submission" date="2020-12" db="EMBL/GenBank/DDBJ databases">
        <title>Metabolic potential, ecology and presence of endohyphal bacteria is reflected in genomic diversity of Mucoromycotina.</title>
        <authorList>
            <person name="Muszewska A."/>
            <person name="Okrasinska A."/>
            <person name="Steczkiewicz K."/>
            <person name="Drgas O."/>
            <person name="Orlowska M."/>
            <person name="Perlinska-Lenart U."/>
            <person name="Aleksandrzak-Piekarczyk T."/>
            <person name="Szatraj K."/>
            <person name="Zielenkiewicz U."/>
            <person name="Pilsyk S."/>
            <person name="Malc E."/>
            <person name="Mieczkowski P."/>
            <person name="Kruszewska J.S."/>
            <person name="Biernat P."/>
            <person name="Pawlowska J."/>
        </authorList>
    </citation>
    <scope>NUCLEOTIDE SEQUENCE</scope>
    <source>
        <strain evidence="3">WA0000017839</strain>
    </source>
</reference>
<dbReference type="Gene3D" id="1.10.238.10">
    <property type="entry name" value="EF-hand"/>
    <property type="match status" value="1"/>
</dbReference>
<dbReference type="InterPro" id="IPR042460">
    <property type="entry name" value="DCN1-like_PONY"/>
</dbReference>
<proteinExistence type="predicted"/>
<gene>
    <name evidence="3" type="ORF">INT47_010243</name>
</gene>
<dbReference type="InterPro" id="IPR014764">
    <property type="entry name" value="DCN-prot"/>
</dbReference>
<dbReference type="GO" id="GO:0031624">
    <property type="term" value="F:ubiquitin conjugating enzyme binding"/>
    <property type="evidence" value="ECO:0007669"/>
    <property type="project" value="TreeGrafter"/>
</dbReference>
<dbReference type="PROSITE" id="PS51229">
    <property type="entry name" value="DCUN1"/>
    <property type="match status" value="1"/>
</dbReference>
<dbReference type="InterPro" id="IPR005176">
    <property type="entry name" value="PONY_dom"/>
</dbReference>
<dbReference type="Proteomes" id="UP000603453">
    <property type="component" value="Unassembled WGS sequence"/>
</dbReference>
<protein>
    <recommendedName>
        <fullName evidence="1">Defective in cullin neddylation protein</fullName>
    </recommendedName>
</protein>
<comment type="caution">
    <text evidence="3">The sequence shown here is derived from an EMBL/GenBank/DDBJ whole genome shotgun (WGS) entry which is preliminary data.</text>
</comment>
<organism evidence="3 4">
    <name type="scientific">Mucor saturninus</name>
    <dbReference type="NCBI Taxonomy" id="64648"/>
    <lineage>
        <taxon>Eukaryota</taxon>
        <taxon>Fungi</taxon>
        <taxon>Fungi incertae sedis</taxon>
        <taxon>Mucoromycota</taxon>
        <taxon>Mucoromycotina</taxon>
        <taxon>Mucoromycetes</taxon>
        <taxon>Mucorales</taxon>
        <taxon>Mucorineae</taxon>
        <taxon>Mucoraceae</taxon>
        <taxon>Mucor</taxon>
    </lineage>
</organism>
<dbReference type="Pfam" id="PF03556">
    <property type="entry name" value="Cullin_binding"/>
    <property type="match status" value="1"/>
</dbReference>
<evidence type="ECO:0000313" key="4">
    <source>
        <dbReference type="Proteomes" id="UP000603453"/>
    </source>
</evidence>
<dbReference type="AlphaFoldDB" id="A0A8H7RCP5"/>
<dbReference type="OrthoDB" id="286637at2759"/>
<keyword evidence="4" id="KW-1185">Reference proteome</keyword>
<dbReference type="GO" id="GO:0000151">
    <property type="term" value="C:ubiquitin ligase complex"/>
    <property type="evidence" value="ECO:0007669"/>
    <property type="project" value="TreeGrafter"/>
</dbReference>
<name>A0A8H7RCP5_9FUNG</name>
<dbReference type="GO" id="GO:0005886">
    <property type="term" value="C:plasma membrane"/>
    <property type="evidence" value="ECO:0007669"/>
    <property type="project" value="UniProtKB-ARBA"/>
</dbReference>
<comment type="function">
    <text evidence="1">Neddylation of cullins play an essential role in the regulation of SCF-type complexes activity.</text>
</comment>
<dbReference type="PANTHER" id="PTHR12281:SF31">
    <property type="entry name" value="DCN1-LIKE PROTEIN 3"/>
    <property type="match status" value="1"/>
</dbReference>